<name>A0A5J4YVH9_PORPP</name>
<accession>A0A5J4YVH9</accession>
<keyword evidence="5" id="KW-0812">Transmembrane</keyword>
<keyword evidence="9" id="KW-0442">Lipid degradation</keyword>
<evidence type="ECO:0000256" key="4">
    <source>
        <dbReference type="ARBA" id="ARBA00022553"/>
    </source>
</evidence>
<evidence type="ECO:0000313" key="18">
    <source>
        <dbReference type="Proteomes" id="UP000324585"/>
    </source>
</evidence>
<evidence type="ECO:0000256" key="9">
    <source>
        <dbReference type="ARBA" id="ARBA00022963"/>
    </source>
</evidence>
<protein>
    <recommendedName>
        <fullName evidence="14">sn-1-specific diacylglycerol lipase</fullName>
        <ecNumber evidence="14">3.1.1.116</ecNumber>
    </recommendedName>
</protein>
<evidence type="ECO:0000259" key="16">
    <source>
        <dbReference type="Pfam" id="PF01764"/>
    </source>
</evidence>
<dbReference type="EC" id="3.1.1.116" evidence="14"/>
<gene>
    <name evidence="17" type="ORF">FVE85_2955</name>
</gene>
<organism evidence="17 18">
    <name type="scientific">Porphyridium purpureum</name>
    <name type="common">Red alga</name>
    <name type="synonym">Porphyridium cruentum</name>
    <dbReference type="NCBI Taxonomy" id="35688"/>
    <lineage>
        <taxon>Eukaryota</taxon>
        <taxon>Rhodophyta</taxon>
        <taxon>Bangiophyceae</taxon>
        <taxon>Porphyridiales</taxon>
        <taxon>Porphyridiaceae</taxon>
        <taxon>Porphyridium</taxon>
    </lineage>
</organism>
<dbReference type="GO" id="GO:0046872">
    <property type="term" value="F:metal ion binding"/>
    <property type="evidence" value="ECO:0007669"/>
    <property type="project" value="UniProtKB-KW"/>
</dbReference>
<dbReference type="PANTHER" id="PTHR45792">
    <property type="entry name" value="DIACYLGLYCEROL LIPASE HOMOLOG-RELATED"/>
    <property type="match status" value="1"/>
</dbReference>
<keyword evidence="11" id="KW-0443">Lipid metabolism</keyword>
<keyword evidence="10" id="KW-1133">Transmembrane helix</keyword>
<evidence type="ECO:0000256" key="3">
    <source>
        <dbReference type="ARBA" id="ARBA00022475"/>
    </source>
</evidence>
<evidence type="ECO:0000256" key="6">
    <source>
        <dbReference type="ARBA" id="ARBA00022723"/>
    </source>
</evidence>
<feature type="region of interest" description="Disordered" evidence="15">
    <location>
        <begin position="700"/>
        <end position="736"/>
    </location>
</feature>
<proteinExistence type="predicted"/>
<feature type="compositionally biased region" description="Polar residues" evidence="15">
    <location>
        <begin position="200"/>
        <end position="209"/>
    </location>
</feature>
<keyword evidence="4" id="KW-0597">Phosphoprotein</keyword>
<dbReference type="OrthoDB" id="438440at2759"/>
<evidence type="ECO:0000256" key="11">
    <source>
        <dbReference type="ARBA" id="ARBA00023098"/>
    </source>
</evidence>
<evidence type="ECO:0000256" key="12">
    <source>
        <dbReference type="ARBA" id="ARBA00023136"/>
    </source>
</evidence>
<keyword evidence="7" id="KW-0378">Hydrolase</keyword>
<evidence type="ECO:0000256" key="13">
    <source>
        <dbReference type="ARBA" id="ARBA00024531"/>
    </source>
</evidence>
<evidence type="ECO:0000256" key="1">
    <source>
        <dbReference type="ARBA" id="ARBA00001913"/>
    </source>
</evidence>
<dbReference type="InterPro" id="IPR052214">
    <property type="entry name" value="DAG_Lipase-Related"/>
</dbReference>
<sequence>MESLQRGGRRENADIGDKLREFLLRIQTEPLLPLVEEYRPILNQLDQEGSDAWEHAYVRLRETVQHDVDPNVVKYTLAQAQVYTNESDSLKIVLDSSVLTTEQLSSSGLGRSAYSQAPPIDDHVGNKCGFYACFSCKTYKSMSDEEKLLLAAYNRLAGELGVDQLTFMQGINTITLCRRVRRAEIQHARKRAPAPAGQSGDESAQSSESGSDRGIRSGFHTPIDPGPSNWRGSSSELAEIDYFLRFANASYGTTLSPHRIYNLTETRAVANMAGLPVDDIAQHVPASAPLRPSYFIAVDHQLERIVISVRGTLNAADALTDVVANLEPVYVALHRPADTSEALLGLAHSGVRRSTQNLYLTIKECVEELLQQNPTYALRFTGHSLGGGVAALLALLFRELNPVSQGRDIKAFLFGPPSILTGAMAKYCEQFVICVINKNDIVPRLSVSAFRFFMAVSHEVKAMGCFERWRKIHLNLMSNEEKIQIVTGIRTEIRKQSPNALKLYVPGIVLLMSSSGQGWKRKMRMREVARDDRSLRRVEMSAGFFYNHWPGNYRLNLNRVLKNNSAKAFNLKLPIHHRSGFISALFESPARILGGPAGLVPLMLFTPLPELAGRQGLTTPRPNPSFGFPLPSEPCGLPADAGLPLLPFLAPSEFVVLPLFAAGADSAALLFTGARFLAIALFPGAPLDAAARPFPFAFPGFDSPPEAEPNDASPSLDSSLPEGEKESGCDAVSSSLSTLPLPASLADPSSDGGSEPLLESCRVLRFAATFAAARRGRRVASPPVSNSAPESPDMLAIRSRTMLSAGSEASTSSAVFEAECTQAGVLSLGRQSSDGCDASTPPNNTSGWCSASVKSRFSSTMQVCCWFGSGCCSRDFLMASSRSSCS</sequence>
<keyword evidence="6" id="KW-0479">Metal-binding</keyword>
<dbReference type="CDD" id="cd00519">
    <property type="entry name" value="Lipase_3"/>
    <property type="match status" value="1"/>
</dbReference>
<comment type="caution">
    <text evidence="17">The sequence shown here is derived from an EMBL/GenBank/DDBJ whole genome shotgun (WGS) entry which is preliminary data.</text>
</comment>
<keyword evidence="8" id="KW-0106">Calcium</keyword>
<dbReference type="PANTHER" id="PTHR45792:SF8">
    <property type="entry name" value="DIACYLGLYCEROL LIPASE-ALPHA"/>
    <property type="match status" value="1"/>
</dbReference>
<dbReference type="GO" id="GO:0005886">
    <property type="term" value="C:plasma membrane"/>
    <property type="evidence" value="ECO:0007669"/>
    <property type="project" value="UniProtKB-SubCell"/>
</dbReference>
<evidence type="ECO:0000256" key="10">
    <source>
        <dbReference type="ARBA" id="ARBA00022989"/>
    </source>
</evidence>
<evidence type="ECO:0000256" key="7">
    <source>
        <dbReference type="ARBA" id="ARBA00022801"/>
    </source>
</evidence>
<comment type="subcellular location">
    <subcellularLocation>
        <location evidence="2">Cell membrane</location>
        <topology evidence="2">Multi-pass membrane protein</topology>
    </subcellularLocation>
</comment>
<evidence type="ECO:0000256" key="8">
    <source>
        <dbReference type="ARBA" id="ARBA00022837"/>
    </source>
</evidence>
<dbReference type="InterPro" id="IPR002921">
    <property type="entry name" value="Fungal_lipase-type"/>
</dbReference>
<keyword evidence="18" id="KW-1185">Reference proteome</keyword>
<dbReference type="EMBL" id="VRMN01000004">
    <property type="protein sequence ID" value="KAA8494714.1"/>
    <property type="molecule type" value="Genomic_DNA"/>
</dbReference>
<feature type="region of interest" description="Disordered" evidence="15">
    <location>
        <begin position="187"/>
        <end position="230"/>
    </location>
</feature>
<evidence type="ECO:0000256" key="14">
    <source>
        <dbReference type="ARBA" id="ARBA00026104"/>
    </source>
</evidence>
<dbReference type="Gene3D" id="3.40.50.1820">
    <property type="entry name" value="alpha/beta hydrolase"/>
    <property type="match status" value="1"/>
</dbReference>
<evidence type="ECO:0000256" key="5">
    <source>
        <dbReference type="ARBA" id="ARBA00022692"/>
    </source>
</evidence>
<feature type="domain" description="Fungal lipase-type" evidence="16">
    <location>
        <begin position="306"/>
        <end position="447"/>
    </location>
</feature>
<dbReference type="InterPro" id="IPR029058">
    <property type="entry name" value="AB_hydrolase_fold"/>
</dbReference>
<dbReference type="AlphaFoldDB" id="A0A5J4YVH9"/>
<evidence type="ECO:0000256" key="2">
    <source>
        <dbReference type="ARBA" id="ARBA00004651"/>
    </source>
</evidence>
<reference evidence="18" key="1">
    <citation type="journal article" date="2019" name="Nat. Commun.">
        <title>Expansion of phycobilisome linker gene families in mesophilic red algae.</title>
        <authorList>
            <person name="Lee J."/>
            <person name="Kim D."/>
            <person name="Bhattacharya D."/>
            <person name="Yoon H.S."/>
        </authorList>
    </citation>
    <scope>NUCLEOTIDE SEQUENCE [LARGE SCALE GENOMIC DNA]</scope>
    <source>
        <strain evidence="18">CCMP 1328</strain>
    </source>
</reference>
<comment type="catalytic activity">
    <reaction evidence="13">
        <text>a 1,2-diacyl-sn-glycerol + H2O = a 2-acylglycerol + a fatty acid + H(+)</text>
        <dbReference type="Rhea" id="RHEA:33275"/>
        <dbReference type="ChEBI" id="CHEBI:15377"/>
        <dbReference type="ChEBI" id="CHEBI:15378"/>
        <dbReference type="ChEBI" id="CHEBI:17389"/>
        <dbReference type="ChEBI" id="CHEBI:17815"/>
        <dbReference type="ChEBI" id="CHEBI:28868"/>
        <dbReference type="EC" id="3.1.1.116"/>
    </reaction>
    <physiologicalReaction direction="left-to-right" evidence="13">
        <dbReference type="Rhea" id="RHEA:33276"/>
    </physiologicalReaction>
</comment>
<dbReference type="Pfam" id="PF01764">
    <property type="entry name" value="Lipase_3"/>
    <property type="match status" value="1"/>
</dbReference>
<evidence type="ECO:0000256" key="15">
    <source>
        <dbReference type="SAM" id="MobiDB-lite"/>
    </source>
</evidence>
<keyword evidence="12" id="KW-0472">Membrane</keyword>
<dbReference type="GO" id="GO:0016298">
    <property type="term" value="F:lipase activity"/>
    <property type="evidence" value="ECO:0007669"/>
    <property type="project" value="TreeGrafter"/>
</dbReference>
<evidence type="ECO:0000313" key="17">
    <source>
        <dbReference type="EMBL" id="KAA8494714.1"/>
    </source>
</evidence>
<keyword evidence="3" id="KW-1003">Cell membrane</keyword>
<dbReference type="GO" id="GO:0016042">
    <property type="term" value="P:lipid catabolic process"/>
    <property type="evidence" value="ECO:0007669"/>
    <property type="project" value="UniProtKB-KW"/>
</dbReference>
<dbReference type="Proteomes" id="UP000324585">
    <property type="component" value="Unassembled WGS sequence"/>
</dbReference>
<dbReference type="SUPFAM" id="SSF53474">
    <property type="entry name" value="alpha/beta-Hydrolases"/>
    <property type="match status" value="1"/>
</dbReference>
<comment type="cofactor">
    <cofactor evidence="1">
        <name>Ca(2+)</name>
        <dbReference type="ChEBI" id="CHEBI:29108"/>
    </cofactor>
</comment>